<dbReference type="Proteomes" id="UP000326202">
    <property type="component" value="Chromosome"/>
</dbReference>
<evidence type="ECO:0000313" key="5">
    <source>
        <dbReference type="EMBL" id="QEX19026.1"/>
    </source>
</evidence>
<feature type="active site" description="Proton donor/acceptor" evidence="2">
    <location>
        <position position="196"/>
    </location>
</feature>
<feature type="binding site" evidence="3">
    <location>
        <position position="147"/>
    </location>
    <ligand>
        <name>a divalent metal cation</name>
        <dbReference type="ChEBI" id="CHEBI:60240"/>
    </ligand>
</feature>
<feature type="binding site" evidence="3">
    <location>
        <position position="101"/>
    </location>
    <ligand>
        <name>substrate</name>
    </ligand>
</feature>
<evidence type="ECO:0000256" key="3">
    <source>
        <dbReference type="PIRSR" id="PIRSR605511-2"/>
    </source>
</evidence>
<dbReference type="KEGG" id="htq:FRZ44_43380"/>
<comment type="similarity">
    <text evidence="1">Belongs to the SMP-30/CGR1 family.</text>
</comment>
<dbReference type="RefSeq" id="WP_151179125.1">
    <property type="nucleotide sequence ID" value="NZ_CP042906.1"/>
</dbReference>
<dbReference type="GO" id="GO:0005509">
    <property type="term" value="F:calcium ion binding"/>
    <property type="evidence" value="ECO:0007669"/>
    <property type="project" value="TreeGrafter"/>
</dbReference>
<protein>
    <submittedName>
        <fullName evidence="5">Calcium-binding protein</fullName>
    </submittedName>
</protein>
<keyword evidence="3" id="KW-0479">Metal-binding</keyword>
<feature type="binding site" evidence="3">
    <location>
        <position position="16"/>
    </location>
    <ligand>
        <name>a divalent metal cation</name>
        <dbReference type="ChEBI" id="CHEBI:60240"/>
    </ligand>
</feature>
<sequence length="289" mass="31990">MVSIDLLVPARNELGEGPLWDVAEQRLYWIDSLGKSIWSCNESGHDVRWWPVPEHIGSMALRERGGAVLALRNGFHFFDFATARATPIADPEADRPNTRFNDGKVDRRGRFIAGTMDYEEKRDNCGLHSLGTDGSTQQLDQGIICSNGPCWSPDGKTLYFADTWKKTIYAYDYNLATGAVTNKRPWVVTKDPGAPDGSTVDAEGFLWNAQVYGNRIVRYAPDGRIDREIEFPVRSLTSVMFGGPNLDILYVTSMARAINGVPPKEPEAGHLFAVKGLGVRGLPEPRFAG</sequence>
<dbReference type="PANTHER" id="PTHR10907">
    <property type="entry name" value="REGUCALCIN"/>
    <property type="match status" value="1"/>
</dbReference>
<dbReference type="Pfam" id="PF08450">
    <property type="entry name" value="SGL"/>
    <property type="match status" value="1"/>
</dbReference>
<organism evidence="5 6">
    <name type="scientific">Hypericibacter terrae</name>
    <dbReference type="NCBI Taxonomy" id="2602015"/>
    <lineage>
        <taxon>Bacteria</taxon>
        <taxon>Pseudomonadati</taxon>
        <taxon>Pseudomonadota</taxon>
        <taxon>Alphaproteobacteria</taxon>
        <taxon>Rhodospirillales</taxon>
        <taxon>Dongiaceae</taxon>
        <taxon>Hypericibacter</taxon>
    </lineage>
</organism>
<evidence type="ECO:0000256" key="1">
    <source>
        <dbReference type="ARBA" id="ARBA00008853"/>
    </source>
</evidence>
<dbReference type="AlphaFoldDB" id="A0A5J6MW29"/>
<evidence type="ECO:0000256" key="2">
    <source>
        <dbReference type="PIRSR" id="PIRSR605511-1"/>
    </source>
</evidence>
<proteinExistence type="inferred from homology"/>
<dbReference type="Gene3D" id="2.120.10.30">
    <property type="entry name" value="TolB, C-terminal domain"/>
    <property type="match status" value="1"/>
</dbReference>
<dbReference type="GO" id="GO:0004341">
    <property type="term" value="F:gluconolactonase activity"/>
    <property type="evidence" value="ECO:0007669"/>
    <property type="project" value="TreeGrafter"/>
</dbReference>
<dbReference type="EMBL" id="CP042906">
    <property type="protein sequence ID" value="QEX19026.1"/>
    <property type="molecule type" value="Genomic_DNA"/>
</dbReference>
<dbReference type="GO" id="GO:0019853">
    <property type="term" value="P:L-ascorbic acid biosynthetic process"/>
    <property type="evidence" value="ECO:0007669"/>
    <property type="project" value="TreeGrafter"/>
</dbReference>
<dbReference type="InterPro" id="IPR013658">
    <property type="entry name" value="SGL"/>
</dbReference>
<dbReference type="OrthoDB" id="2633250at2"/>
<dbReference type="PRINTS" id="PR01790">
    <property type="entry name" value="SMP30FAMILY"/>
</dbReference>
<reference evidence="5 6" key="1">
    <citation type="submission" date="2019-08" db="EMBL/GenBank/DDBJ databases">
        <title>Hyperibacter terrae gen. nov., sp. nov. and Hyperibacter viscosus sp. nov., two new members in the family Rhodospirillaceae isolated from the rhizosphere of Hypericum perforatum.</title>
        <authorList>
            <person name="Noviana Z."/>
        </authorList>
    </citation>
    <scope>NUCLEOTIDE SEQUENCE [LARGE SCALE GENOMIC DNA]</scope>
    <source>
        <strain evidence="5 6">R5913</strain>
    </source>
</reference>
<evidence type="ECO:0000313" key="6">
    <source>
        <dbReference type="Proteomes" id="UP000326202"/>
    </source>
</evidence>
<feature type="binding site" evidence="3">
    <location>
        <position position="99"/>
    </location>
    <ligand>
        <name>substrate</name>
    </ligand>
</feature>
<dbReference type="InterPro" id="IPR011042">
    <property type="entry name" value="6-blade_b-propeller_TolB-like"/>
</dbReference>
<accession>A0A5J6MW29</accession>
<name>A0A5J6MW29_9PROT</name>
<dbReference type="SUPFAM" id="SSF63829">
    <property type="entry name" value="Calcium-dependent phosphotriesterase"/>
    <property type="match status" value="1"/>
</dbReference>
<dbReference type="PANTHER" id="PTHR10907:SF47">
    <property type="entry name" value="REGUCALCIN"/>
    <property type="match status" value="1"/>
</dbReference>
<keyword evidence="6" id="KW-1185">Reference proteome</keyword>
<comment type="cofactor">
    <cofactor evidence="3">
        <name>Zn(2+)</name>
        <dbReference type="ChEBI" id="CHEBI:29105"/>
    </cofactor>
    <text evidence="3">Binds 1 divalent metal cation per subunit.</text>
</comment>
<keyword evidence="3" id="KW-0862">Zinc</keyword>
<feature type="binding site" evidence="3">
    <location>
        <position position="119"/>
    </location>
    <ligand>
        <name>substrate</name>
    </ligand>
</feature>
<dbReference type="InterPro" id="IPR005511">
    <property type="entry name" value="SMP-30"/>
</dbReference>
<feature type="binding site" evidence="3">
    <location>
        <position position="196"/>
    </location>
    <ligand>
        <name>a divalent metal cation</name>
        <dbReference type="ChEBI" id="CHEBI:60240"/>
    </ligand>
</feature>
<feature type="domain" description="SMP-30/Gluconolactonase/LRE-like region" evidence="4">
    <location>
        <begin position="14"/>
        <end position="254"/>
    </location>
</feature>
<evidence type="ECO:0000259" key="4">
    <source>
        <dbReference type="Pfam" id="PF08450"/>
    </source>
</evidence>
<gene>
    <name evidence="5" type="ORF">FRZ44_43380</name>
</gene>